<dbReference type="Gene3D" id="3.20.20.300">
    <property type="entry name" value="Glycoside hydrolase, family 3, N-terminal domain"/>
    <property type="match status" value="1"/>
</dbReference>
<evidence type="ECO:0000259" key="6">
    <source>
        <dbReference type="Pfam" id="PF00933"/>
    </source>
</evidence>
<name>A0ABT2Y3F6_9MOLU</name>
<organism evidence="7 8">
    <name type="scientific">Paracholeplasma manati</name>
    <dbReference type="NCBI Taxonomy" id="591373"/>
    <lineage>
        <taxon>Bacteria</taxon>
        <taxon>Bacillati</taxon>
        <taxon>Mycoplasmatota</taxon>
        <taxon>Mollicutes</taxon>
        <taxon>Acholeplasmatales</taxon>
        <taxon>Acholeplasmataceae</taxon>
        <taxon>Paracholeplasma</taxon>
    </lineage>
</organism>
<dbReference type="Proteomes" id="UP001177160">
    <property type="component" value="Unassembled WGS sequence"/>
</dbReference>
<proteinExistence type="inferred from homology"/>
<dbReference type="Gene3D" id="3.40.50.1700">
    <property type="entry name" value="Glycoside hydrolase family 3 C-terminal domain"/>
    <property type="match status" value="1"/>
</dbReference>
<dbReference type="Pfam" id="PF00933">
    <property type="entry name" value="Glyco_hydro_3"/>
    <property type="match status" value="1"/>
</dbReference>
<protein>
    <recommendedName>
        <fullName evidence="3">beta-N-acetylhexosaminidase</fullName>
        <ecNumber evidence="3">3.2.1.52</ecNumber>
    </recommendedName>
</protein>
<dbReference type="RefSeq" id="WP_263607382.1">
    <property type="nucleotide sequence ID" value="NZ_JAOVQM010000001.1"/>
</dbReference>
<dbReference type="InterPro" id="IPR050226">
    <property type="entry name" value="NagZ_Beta-hexosaminidase"/>
</dbReference>
<evidence type="ECO:0000256" key="4">
    <source>
        <dbReference type="ARBA" id="ARBA00022801"/>
    </source>
</evidence>
<dbReference type="EC" id="3.2.1.52" evidence="3"/>
<evidence type="ECO:0000256" key="3">
    <source>
        <dbReference type="ARBA" id="ARBA00012663"/>
    </source>
</evidence>
<dbReference type="InterPro" id="IPR017853">
    <property type="entry name" value="GH"/>
</dbReference>
<comment type="catalytic activity">
    <reaction evidence="1">
        <text>Hydrolysis of terminal non-reducing N-acetyl-D-hexosamine residues in N-acetyl-beta-D-hexosaminides.</text>
        <dbReference type="EC" id="3.2.1.52"/>
    </reaction>
</comment>
<evidence type="ECO:0000313" key="8">
    <source>
        <dbReference type="Proteomes" id="UP001177160"/>
    </source>
</evidence>
<evidence type="ECO:0000313" key="7">
    <source>
        <dbReference type="EMBL" id="MCV2231269.1"/>
    </source>
</evidence>
<feature type="domain" description="Glycoside hydrolase family 3 N-terminal" evidence="6">
    <location>
        <begin position="29"/>
        <end position="349"/>
    </location>
</feature>
<dbReference type="InterPro" id="IPR001764">
    <property type="entry name" value="Glyco_hydro_3_N"/>
</dbReference>
<dbReference type="PANTHER" id="PTHR30480">
    <property type="entry name" value="BETA-HEXOSAMINIDASE-RELATED"/>
    <property type="match status" value="1"/>
</dbReference>
<reference evidence="7" key="1">
    <citation type="submission" date="2022-09" db="EMBL/GenBank/DDBJ databases">
        <title>Novel Mycoplasma species identified in domestic and wild animals.</title>
        <authorList>
            <person name="Volokhov D.V."/>
            <person name="Furtak V.A."/>
            <person name="Zagorodnyaya T.A."/>
        </authorList>
    </citation>
    <scope>NUCLEOTIDE SEQUENCE</scope>
    <source>
        <strain evidence="7">Oakley</strain>
    </source>
</reference>
<dbReference type="InterPro" id="IPR036881">
    <property type="entry name" value="Glyco_hydro_3_C_sf"/>
</dbReference>
<gene>
    <name evidence="7" type="ORF">N7548_00315</name>
</gene>
<comment type="caution">
    <text evidence="7">The sequence shown here is derived from an EMBL/GenBank/DDBJ whole genome shotgun (WGS) entry which is preliminary data.</text>
</comment>
<keyword evidence="8" id="KW-1185">Reference proteome</keyword>
<sequence>MNMINLSNKPFNLSKTDIDWVHKTLESMTLDQKIGQLFIGMLATNNEAYLTSTLSRTQAAGFRYSPKKSTELKEMVRFLQSKAQIPLLIASNAENGGKGAVEDGTFIGFEIKVAATQDPKYAFELGRIAAQEAMLSGSNMLFSPIVDLSKNWRNPIIQTRTWGENPDQVIQFSKAFLEGAKLSNVACTLKHFPGDGIDERDHHLSSSVNSMSTREWDETFGRIYQTLINEGVQAVMAGHIMLPSYQKELNPSLKETEYLPATLSKELLHDLLRQKLGFNGVIISDASHMVGLTGRKPRRELVPMCIEAGCDLFLFHNDIEEDILYMKEGLQTGLLSMTRLNDALIRVLGLKASLGLHKNPQVGSESTIVDNIEFKRISDEIADRAITLGKSTQPNILPILTNKYKKILLVPLENENTMIRLLKGGLKKDIGNILKNELEKYRFEVDIYNSPIKKLISDVDKMTNDEFIEFTKNPEKINNIIYGGKSSVEIFKQSYDLVLILANINAEMQTVNRLTWSSFKGGYEKPWYVNEIPTIFISFNSPFHLADVPQIKTYINCYDSEDNTIKALIKKLLGESPFIGKSPVDIFCGMIDTKL</sequence>
<dbReference type="SUPFAM" id="SSF51445">
    <property type="entry name" value="(Trans)glycosidases"/>
    <property type="match status" value="1"/>
</dbReference>
<keyword evidence="4" id="KW-0378">Hydrolase</keyword>
<accession>A0ABT2Y3F6</accession>
<dbReference type="InterPro" id="IPR036962">
    <property type="entry name" value="Glyco_hydro_3_N_sf"/>
</dbReference>
<keyword evidence="5" id="KW-0326">Glycosidase</keyword>
<evidence type="ECO:0000256" key="5">
    <source>
        <dbReference type="ARBA" id="ARBA00023295"/>
    </source>
</evidence>
<dbReference type="EMBL" id="JAOVQM010000001">
    <property type="protein sequence ID" value="MCV2231269.1"/>
    <property type="molecule type" value="Genomic_DNA"/>
</dbReference>
<dbReference type="PANTHER" id="PTHR30480:SF13">
    <property type="entry name" value="BETA-HEXOSAMINIDASE"/>
    <property type="match status" value="1"/>
</dbReference>
<evidence type="ECO:0000256" key="2">
    <source>
        <dbReference type="ARBA" id="ARBA00005336"/>
    </source>
</evidence>
<evidence type="ECO:0000256" key="1">
    <source>
        <dbReference type="ARBA" id="ARBA00001231"/>
    </source>
</evidence>
<comment type="similarity">
    <text evidence="2">Belongs to the glycosyl hydrolase 3 family.</text>
</comment>